<dbReference type="AlphaFoldDB" id="A0AAW2EGD5"/>
<organism evidence="9 10">
    <name type="scientific">Cardiocondyla obscurior</name>
    <dbReference type="NCBI Taxonomy" id="286306"/>
    <lineage>
        <taxon>Eukaryota</taxon>
        <taxon>Metazoa</taxon>
        <taxon>Ecdysozoa</taxon>
        <taxon>Arthropoda</taxon>
        <taxon>Hexapoda</taxon>
        <taxon>Insecta</taxon>
        <taxon>Pterygota</taxon>
        <taxon>Neoptera</taxon>
        <taxon>Endopterygota</taxon>
        <taxon>Hymenoptera</taxon>
        <taxon>Apocrita</taxon>
        <taxon>Aculeata</taxon>
        <taxon>Formicoidea</taxon>
        <taxon>Formicidae</taxon>
        <taxon>Myrmicinae</taxon>
        <taxon>Cardiocondyla</taxon>
    </lineage>
</organism>
<comment type="cofactor">
    <cofactor evidence="1">
        <name>Mg(2+)</name>
        <dbReference type="ChEBI" id="CHEBI:18420"/>
    </cofactor>
</comment>
<comment type="similarity">
    <text evidence="7">Belongs to the exonuclease superfamily. TREX family.</text>
</comment>
<keyword evidence="4" id="KW-0378">Hydrolase</keyword>
<dbReference type="GO" id="GO:0046872">
    <property type="term" value="F:metal ion binding"/>
    <property type="evidence" value="ECO:0007669"/>
    <property type="project" value="UniProtKB-KW"/>
</dbReference>
<evidence type="ECO:0000256" key="6">
    <source>
        <dbReference type="ARBA" id="ARBA00022842"/>
    </source>
</evidence>
<dbReference type="GO" id="GO:0006308">
    <property type="term" value="P:DNA catabolic process"/>
    <property type="evidence" value="ECO:0007669"/>
    <property type="project" value="TreeGrafter"/>
</dbReference>
<dbReference type="PANTHER" id="PTHR13058:SF19">
    <property type="entry name" value="LD40940P"/>
    <property type="match status" value="1"/>
</dbReference>
<accession>A0AAW2EGD5</accession>
<dbReference type="Gene3D" id="3.30.420.10">
    <property type="entry name" value="Ribonuclease H-like superfamily/Ribonuclease H"/>
    <property type="match status" value="2"/>
</dbReference>
<dbReference type="SUPFAM" id="SSF53098">
    <property type="entry name" value="Ribonuclease H-like"/>
    <property type="match status" value="1"/>
</dbReference>
<sequence length="323" mass="37304">MEIQTFVFLDLETTGLIEKSSMPKITEVALVAVSRESICKGFPPRILHKLVVPINPNRIIPPNVEQITKLYNEDVQQLQPFENELYMLIMYFLQRLTPPICFAAHNGDKFDFPIFLAELEHLDKFLDDKILCIDTWKMFRDFYSQPRNDPGSSKEPEIVPDLLNDEYNDVLSTLDIDATTKEKKLRVVATTSAISPCNNKCIEVTNNEKIEYDNEVEILSSKNSMQETNEKTPEKQIIKLDNIFAKRPIKKYNGKRKLNYVNNKPPNFKLETIYQSMFNSDIKDKHSAEGDCVAMIQCITEIADFFLNWSSNRAVPLSCCRKM</sequence>
<protein>
    <recommendedName>
        <fullName evidence="8">Exonuclease domain-containing protein</fullName>
    </recommendedName>
</protein>
<dbReference type="InterPro" id="IPR012337">
    <property type="entry name" value="RNaseH-like_sf"/>
</dbReference>
<evidence type="ECO:0000256" key="1">
    <source>
        <dbReference type="ARBA" id="ARBA00001946"/>
    </source>
</evidence>
<proteinExistence type="inferred from homology"/>
<gene>
    <name evidence="9" type="ORF">PUN28_018536</name>
</gene>
<feature type="domain" description="Exonuclease" evidence="8">
    <location>
        <begin position="5"/>
        <end position="308"/>
    </location>
</feature>
<evidence type="ECO:0000256" key="3">
    <source>
        <dbReference type="ARBA" id="ARBA00022723"/>
    </source>
</evidence>
<evidence type="ECO:0000313" key="9">
    <source>
        <dbReference type="EMBL" id="KAL0102055.1"/>
    </source>
</evidence>
<dbReference type="GO" id="GO:0008296">
    <property type="term" value="F:3'-5'-DNA exonuclease activity"/>
    <property type="evidence" value="ECO:0007669"/>
    <property type="project" value="TreeGrafter"/>
</dbReference>
<evidence type="ECO:0000313" key="10">
    <source>
        <dbReference type="Proteomes" id="UP001430953"/>
    </source>
</evidence>
<dbReference type="Proteomes" id="UP001430953">
    <property type="component" value="Unassembled WGS sequence"/>
</dbReference>
<keyword evidence="10" id="KW-1185">Reference proteome</keyword>
<comment type="caution">
    <text evidence="9">The sequence shown here is derived from an EMBL/GenBank/DDBJ whole genome shotgun (WGS) entry which is preliminary data.</text>
</comment>
<evidence type="ECO:0000259" key="8">
    <source>
        <dbReference type="SMART" id="SM00479"/>
    </source>
</evidence>
<dbReference type="InterPro" id="IPR013520">
    <property type="entry name" value="Ribonucl_H"/>
</dbReference>
<name>A0AAW2EGD5_9HYME</name>
<dbReference type="InterPro" id="IPR040393">
    <property type="entry name" value="TREX1/2"/>
</dbReference>
<dbReference type="PANTHER" id="PTHR13058">
    <property type="entry name" value="THREE PRIME REPAIR EXONUCLEASE 1, 2"/>
    <property type="match status" value="1"/>
</dbReference>
<dbReference type="Pfam" id="PF00929">
    <property type="entry name" value="RNase_T"/>
    <property type="match status" value="1"/>
</dbReference>
<evidence type="ECO:0000256" key="4">
    <source>
        <dbReference type="ARBA" id="ARBA00022801"/>
    </source>
</evidence>
<dbReference type="InterPro" id="IPR036397">
    <property type="entry name" value="RNaseH_sf"/>
</dbReference>
<keyword evidence="6" id="KW-0460">Magnesium</keyword>
<keyword evidence="3" id="KW-0479">Metal-binding</keyword>
<reference evidence="9 10" key="1">
    <citation type="submission" date="2023-03" db="EMBL/GenBank/DDBJ databases">
        <title>High recombination rates correlate with genetic variation in Cardiocondyla obscurior ants.</title>
        <authorList>
            <person name="Errbii M."/>
        </authorList>
    </citation>
    <scope>NUCLEOTIDE SEQUENCE [LARGE SCALE GENOMIC DNA]</scope>
    <source>
        <strain evidence="9">Alpha-2009</strain>
        <tissue evidence="9">Whole body</tissue>
    </source>
</reference>
<keyword evidence="5" id="KW-0269">Exonuclease</keyword>
<dbReference type="SMART" id="SM00479">
    <property type="entry name" value="EXOIII"/>
    <property type="match status" value="1"/>
</dbReference>
<evidence type="ECO:0000256" key="2">
    <source>
        <dbReference type="ARBA" id="ARBA00022722"/>
    </source>
</evidence>
<dbReference type="GO" id="GO:0005737">
    <property type="term" value="C:cytoplasm"/>
    <property type="evidence" value="ECO:0007669"/>
    <property type="project" value="TreeGrafter"/>
</dbReference>
<dbReference type="GO" id="GO:0003676">
    <property type="term" value="F:nucleic acid binding"/>
    <property type="evidence" value="ECO:0007669"/>
    <property type="project" value="InterPro"/>
</dbReference>
<dbReference type="EMBL" id="JADYXP020000023">
    <property type="protein sequence ID" value="KAL0102055.1"/>
    <property type="molecule type" value="Genomic_DNA"/>
</dbReference>
<evidence type="ECO:0000256" key="7">
    <source>
        <dbReference type="ARBA" id="ARBA00025769"/>
    </source>
</evidence>
<evidence type="ECO:0000256" key="5">
    <source>
        <dbReference type="ARBA" id="ARBA00022839"/>
    </source>
</evidence>
<keyword evidence="2" id="KW-0540">Nuclease</keyword>